<protein>
    <submittedName>
        <fullName evidence="3">Uncharacterized protein LOC104763036</fullName>
    </submittedName>
</protein>
<dbReference type="GeneID" id="104763036"/>
<dbReference type="Proteomes" id="UP000694864">
    <property type="component" value="Chromosome 18"/>
</dbReference>
<sequence>MVVSFVYAVNCRSGRQLLWEDLCALSRDSAVCARPWVVMGDFNQTLNPAEHSSGGTRIKKGMEEFHDCLSYANLQDLTIRGNQFTWWNNQELNPIAKNLDRVLINDEWMIKQEAAWSSTLYDFPFPLHDDEFLPRLLNYWHTADSYGTAQFNLVTRLKELKGIIRDLNKEKFLGLENHTRDAQESLHQCQDLLLSDPSRSAVAQEKQAHKQWMTLTIAEEKIMVTRRAQNQIHYLINEQGQRLTSLEEVKSHCVSYYQDLIGSQPILLTNTEIERIRELIPFRLGEDSQEALVAEITDAEIKKEFFSMPTNKTPGPDGYTGEFFRASWDIISEMILLLQSRNSFGLVISKIIAQRMEDILPLMISNSQSAFVKGRLLVENVLLASEMVQDFGRKNVTPRALLKVDLRKAFECVKQCVTTTSSSMNINGELCGYFKGGRGLRQGDPLSPTLFVIAMEALSNLLSLRFDSGRIGYHPLGRNPIISHLAFADDLMIFFDGRNSSLQEISSLLDDFKDLSGLSMNSDKSTLFAAGISEQALEQLSHQGFSIGTFPVRYLALPLLHRNPRKADYSPLLDNIKTRFSSWSTKVFSFAGHLQLISFVIYSSVNFWSFAFASPKGASASLNPCAMPSSGQGVWKSVQIQRFHGKISVFPKKKNGGSLWVAWMREHMLKNQSYWSAEVSFGSLWMWKFLVALKPLVKPLIECTIGDGKTASYWYDNWSQLGPLIDVIGHDGLIDVIGHDGPRLMGIPRDATVVQGTGPQGWRLPSHRTRNPLLQSLRISLLQLNPPVESAGSDSYSWGQEGERKDFFSTKITWNLLRPASGIK</sequence>
<evidence type="ECO:0000313" key="2">
    <source>
        <dbReference type="Proteomes" id="UP000694864"/>
    </source>
</evidence>
<organism evidence="2 3">
    <name type="scientific">Camelina sativa</name>
    <name type="common">False flax</name>
    <name type="synonym">Myagrum sativum</name>
    <dbReference type="NCBI Taxonomy" id="90675"/>
    <lineage>
        <taxon>Eukaryota</taxon>
        <taxon>Viridiplantae</taxon>
        <taxon>Streptophyta</taxon>
        <taxon>Embryophyta</taxon>
        <taxon>Tracheophyta</taxon>
        <taxon>Spermatophyta</taxon>
        <taxon>Magnoliopsida</taxon>
        <taxon>eudicotyledons</taxon>
        <taxon>Gunneridae</taxon>
        <taxon>Pentapetalae</taxon>
        <taxon>rosids</taxon>
        <taxon>malvids</taxon>
        <taxon>Brassicales</taxon>
        <taxon>Brassicaceae</taxon>
        <taxon>Camelineae</taxon>
        <taxon>Camelina</taxon>
    </lineage>
</organism>
<dbReference type="InterPro" id="IPR043502">
    <property type="entry name" value="DNA/RNA_pol_sf"/>
</dbReference>
<dbReference type="InterPro" id="IPR036691">
    <property type="entry name" value="Endo/exonu/phosph_ase_sf"/>
</dbReference>
<gene>
    <name evidence="3" type="primary">LOC104763036</name>
</gene>
<dbReference type="SUPFAM" id="SSF56672">
    <property type="entry name" value="DNA/RNA polymerases"/>
    <property type="match status" value="1"/>
</dbReference>
<evidence type="ECO:0000313" key="3">
    <source>
        <dbReference type="RefSeq" id="XP_010484758.1"/>
    </source>
</evidence>
<dbReference type="Pfam" id="PF00078">
    <property type="entry name" value="RVT_1"/>
    <property type="match status" value="1"/>
</dbReference>
<reference evidence="2" key="1">
    <citation type="journal article" date="2014" name="Nat. Commun.">
        <title>The emerging biofuel crop Camelina sativa retains a highly undifferentiated hexaploid genome structure.</title>
        <authorList>
            <person name="Kagale S."/>
            <person name="Koh C."/>
            <person name="Nixon J."/>
            <person name="Bollina V."/>
            <person name="Clarke W.E."/>
            <person name="Tuteja R."/>
            <person name="Spillane C."/>
            <person name="Robinson S.J."/>
            <person name="Links M.G."/>
            <person name="Clarke C."/>
            <person name="Higgins E.E."/>
            <person name="Huebert T."/>
            <person name="Sharpe A.G."/>
            <person name="Parkin I.A."/>
        </authorList>
    </citation>
    <scope>NUCLEOTIDE SEQUENCE [LARGE SCALE GENOMIC DNA]</scope>
    <source>
        <strain evidence="2">cv. DH55</strain>
    </source>
</reference>
<dbReference type="InterPro" id="IPR052343">
    <property type="entry name" value="Retrotransposon-Effector_Assoc"/>
</dbReference>
<dbReference type="Gene3D" id="3.60.10.10">
    <property type="entry name" value="Endonuclease/exonuclease/phosphatase"/>
    <property type="match status" value="1"/>
</dbReference>
<name>A0ABM0XEJ8_CAMSA</name>
<dbReference type="PANTHER" id="PTHR46890">
    <property type="entry name" value="NON-LTR RETROLELEMENT REVERSE TRANSCRIPTASE-LIKE PROTEIN-RELATED"/>
    <property type="match status" value="1"/>
</dbReference>
<keyword evidence="2" id="KW-1185">Reference proteome</keyword>
<accession>A0ABM0XEJ8</accession>
<proteinExistence type="predicted"/>
<dbReference type="InterPro" id="IPR000477">
    <property type="entry name" value="RT_dom"/>
</dbReference>
<dbReference type="CDD" id="cd01650">
    <property type="entry name" value="RT_nLTR_like"/>
    <property type="match status" value="1"/>
</dbReference>
<evidence type="ECO:0000259" key="1">
    <source>
        <dbReference type="PROSITE" id="PS50878"/>
    </source>
</evidence>
<dbReference type="PANTHER" id="PTHR46890:SF48">
    <property type="entry name" value="RNA-DIRECTED DNA POLYMERASE"/>
    <property type="match status" value="1"/>
</dbReference>
<feature type="domain" description="Reverse transcriptase" evidence="1">
    <location>
        <begin position="333"/>
        <end position="547"/>
    </location>
</feature>
<dbReference type="RefSeq" id="XP_010484758.1">
    <property type="nucleotide sequence ID" value="XM_010486456.1"/>
</dbReference>
<reference evidence="3" key="2">
    <citation type="submission" date="2025-08" db="UniProtKB">
        <authorList>
            <consortium name="RefSeq"/>
        </authorList>
    </citation>
    <scope>IDENTIFICATION</scope>
    <source>
        <tissue evidence="3">Leaf</tissue>
    </source>
</reference>
<dbReference type="PROSITE" id="PS50878">
    <property type="entry name" value="RT_POL"/>
    <property type="match status" value="1"/>
</dbReference>
<dbReference type="SUPFAM" id="SSF56219">
    <property type="entry name" value="DNase I-like"/>
    <property type="match status" value="1"/>
</dbReference>